<evidence type="ECO:0000313" key="1">
    <source>
        <dbReference type="EMBL" id="GFY21166.1"/>
    </source>
</evidence>
<protein>
    <submittedName>
        <fullName evidence="1">Uncharacterized protein</fullName>
    </submittedName>
</protein>
<dbReference type="AlphaFoldDB" id="A0A8X6SZS5"/>
<evidence type="ECO:0000313" key="2">
    <source>
        <dbReference type="Proteomes" id="UP000887159"/>
    </source>
</evidence>
<accession>A0A8X6SZS5</accession>
<keyword evidence="2" id="KW-1185">Reference proteome</keyword>
<dbReference type="Proteomes" id="UP000887159">
    <property type="component" value="Unassembled WGS sequence"/>
</dbReference>
<sequence length="80" mass="9048">MTRRVLWNTRYSVLPDASHSDSCNQEKNKKTKTLNVSSATDPKINKGKFGLNNSVVFCEISLNGLAFVNKFETEITYPYS</sequence>
<comment type="caution">
    <text evidence="1">The sequence shown here is derived from an EMBL/GenBank/DDBJ whole genome shotgun (WGS) entry which is preliminary data.</text>
</comment>
<dbReference type="EMBL" id="BMAU01021357">
    <property type="protein sequence ID" value="GFY21166.1"/>
    <property type="molecule type" value="Genomic_DNA"/>
</dbReference>
<name>A0A8X6SZS5_TRICX</name>
<reference evidence="1" key="1">
    <citation type="submission" date="2020-08" db="EMBL/GenBank/DDBJ databases">
        <title>Multicomponent nature underlies the extraordinary mechanical properties of spider dragline silk.</title>
        <authorList>
            <person name="Kono N."/>
            <person name="Nakamura H."/>
            <person name="Mori M."/>
            <person name="Yoshida Y."/>
            <person name="Ohtoshi R."/>
            <person name="Malay A.D."/>
            <person name="Moran D.A.P."/>
            <person name="Tomita M."/>
            <person name="Numata K."/>
            <person name="Arakawa K."/>
        </authorList>
    </citation>
    <scope>NUCLEOTIDE SEQUENCE</scope>
</reference>
<organism evidence="1 2">
    <name type="scientific">Trichonephila clavipes</name>
    <name type="common">Golden silk orbweaver</name>
    <name type="synonym">Nephila clavipes</name>
    <dbReference type="NCBI Taxonomy" id="2585209"/>
    <lineage>
        <taxon>Eukaryota</taxon>
        <taxon>Metazoa</taxon>
        <taxon>Ecdysozoa</taxon>
        <taxon>Arthropoda</taxon>
        <taxon>Chelicerata</taxon>
        <taxon>Arachnida</taxon>
        <taxon>Araneae</taxon>
        <taxon>Araneomorphae</taxon>
        <taxon>Entelegynae</taxon>
        <taxon>Araneoidea</taxon>
        <taxon>Nephilidae</taxon>
        <taxon>Trichonephila</taxon>
    </lineage>
</organism>
<proteinExistence type="predicted"/>
<gene>
    <name evidence="1" type="ORF">TNCV_3992101</name>
</gene>